<evidence type="ECO:0000256" key="4">
    <source>
        <dbReference type="ARBA" id="ARBA00022679"/>
    </source>
</evidence>
<evidence type="ECO:0000259" key="8">
    <source>
        <dbReference type="Pfam" id="PF00291"/>
    </source>
</evidence>
<keyword evidence="11" id="KW-1185">Reference proteome</keyword>
<evidence type="ECO:0000313" key="9">
    <source>
        <dbReference type="EMBL" id="MCU4717753.1"/>
    </source>
</evidence>
<organism evidence="10 12">
    <name type="scientific">Halapricum hydrolyticum</name>
    <dbReference type="NCBI Taxonomy" id="2979991"/>
    <lineage>
        <taxon>Archaea</taxon>
        <taxon>Methanobacteriati</taxon>
        <taxon>Methanobacteriota</taxon>
        <taxon>Stenosarchaea group</taxon>
        <taxon>Halobacteria</taxon>
        <taxon>Halobacteriales</taxon>
        <taxon>Haloarculaceae</taxon>
        <taxon>Halapricum</taxon>
    </lineage>
</organism>
<evidence type="ECO:0000256" key="1">
    <source>
        <dbReference type="ARBA" id="ARBA00001933"/>
    </source>
</evidence>
<evidence type="ECO:0000256" key="5">
    <source>
        <dbReference type="ARBA" id="ARBA00022898"/>
    </source>
</evidence>
<dbReference type="PANTHER" id="PTHR10314">
    <property type="entry name" value="CYSTATHIONINE BETA-SYNTHASE"/>
    <property type="match status" value="1"/>
</dbReference>
<dbReference type="GO" id="GO:0006535">
    <property type="term" value="P:cysteine biosynthetic process from serine"/>
    <property type="evidence" value="ECO:0007669"/>
    <property type="project" value="InterPro"/>
</dbReference>
<dbReference type="InterPro" id="IPR001926">
    <property type="entry name" value="TrpB-like_PALP"/>
</dbReference>
<sequence length="357" mass="37881">MTRHTDSHELSERTDSHEPSSERTDSHEPSSERTDPRGSLLETIGHTPLVELETGPPSVPVYAKLETFNPGGSVKDRIGKHIIERLLDRGDLPPGGTVVEPTAGNTGIGMAVAANQLGLDTVFVVPRGFSEEKRRLMAALGAEIVDVPGDIGMSGAAERAHEIAEQREDAVVPQQFATPLNVEAHYETTGREILEALGEEIGAVVAGVGSGGTLMGIARAVRERVPDVHVVAVEPEGSTFGELLDEHREEGDYKTEGIGTHDPSVAELLDPDVLDEVVTVSDRDAHAELQRLASEAGHLVGSSSGAASVAARRVAERIASGDLDAPAETVVTVFPDSGERYLSKNIYGSFEAWEGKA</sequence>
<dbReference type="Gene3D" id="3.40.50.1100">
    <property type="match status" value="2"/>
</dbReference>
<evidence type="ECO:0000256" key="7">
    <source>
        <dbReference type="SAM" id="MobiDB-lite"/>
    </source>
</evidence>
<keyword evidence="5" id="KW-0663">Pyridoxal phosphate</keyword>
<feature type="compositionally biased region" description="Basic and acidic residues" evidence="7">
    <location>
        <begin position="1"/>
        <end position="36"/>
    </location>
</feature>
<dbReference type="PROSITE" id="PS00901">
    <property type="entry name" value="CYS_SYNTHASE"/>
    <property type="match status" value="1"/>
</dbReference>
<comment type="similarity">
    <text evidence="2">Belongs to the cysteine synthase/cystathionine beta-synthase family.</text>
</comment>
<evidence type="ECO:0000256" key="2">
    <source>
        <dbReference type="ARBA" id="ARBA00007103"/>
    </source>
</evidence>
<dbReference type="InterPro" id="IPR001216">
    <property type="entry name" value="P-phosphate_BS"/>
</dbReference>
<keyword evidence="3" id="KW-0028">Amino-acid biosynthesis</keyword>
<dbReference type="GO" id="GO:0016740">
    <property type="term" value="F:transferase activity"/>
    <property type="evidence" value="ECO:0007669"/>
    <property type="project" value="UniProtKB-KW"/>
</dbReference>
<dbReference type="Proteomes" id="UP001208186">
    <property type="component" value="Unassembled WGS sequence"/>
</dbReference>
<dbReference type="EMBL" id="JAOPKD010000006">
    <property type="protein sequence ID" value="MCU4726917.1"/>
    <property type="molecule type" value="Genomic_DNA"/>
</dbReference>
<proteinExistence type="inferred from homology"/>
<evidence type="ECO:0000256" key="6">
    <source>
        <dbReference type="ARBA" id="ARBA00023192"/>
    </source>
</evidence>
<dbReference type="Proteomes" id="UP001209746">
    <property type="component" value="Unassembled WGS sequence"/>
</dbReference>
<dbReference type="InterPro" id="IPR050214">
    <property type="entry name" value="Cys_Synth/Cystath_Beta-Synth"/>
</dbReference>
<evidence type="ECO:0000256" key="3">
    <source>
        <dbReference type="ARBA" id="ARBA00022605"/>
    </source>
</evidence>
<gene>
    <name evidence="10" type="ORF">OB914_08040</name>
    <name evidence="9" type="ORF">OB916_06705</name>
</gene>
<dbReference type="SUPFAM" id="SSF53686">
    <property type="entry name" value="Tryptophan synthase beta subunit-like PLP-dependent enzymes"/>
    <property type="match status" value="1"/>
</dbReference>
<protein>
    <submittedName>
        <fullName evidence="10">PLP-dependent cysteine synthase family protein</fullName>
    </submittedName>
</protein>
<keyword evidence="6" id="KW-0198">Cysteine biosynthesis</keyword>
<name>A0AAE3LEW4_9EURY</name>
<accession>A0AAE3LEW4</accession>
<evidence type="ECO:0000313" key="10">
    <source>
        <dbReference type="EMBL" id="MCU4726917.1"/>
    </source>
</evidence>
<dbReference type="EMBL" id="JAOPKC010000005">
    <property type="protein sequence ID" value="MCU4717753.1"/>
    <property type="molecule type" value="Genomic_DNA"/>
</dbReference>
<dbReference type="InterPro" id="IPR036052">
    <property type="entry name" value="TrpB-like_PALP_sf"/>
</dbReference>
<comment type="cofactor">
    <cofactor evidence="1">
        <name>pyridoxal 5'-phosphate</name>
        <dbReference type="ChEBI" id="CHEBI:597326"/>
    </cofactor>
</comment>
<evidence type="ECO:0000313" key="11">
    <source>
        <dbReference type="Proteomes" id="UP001208186"/>
    </source>
</evidence>
<feature type="domain" description="Tryptophan synthase beta chain-like PALP" evidence="8">
    <location>
        <begin position="42"/>
        <end position="336"/>
    </location>
</feature>
<dbReference type="AlphaFoldDB" id="A0AAE3LEW4"/>
<evidence type="ECO:0000313" key="12">
    <source>
        <dbReference type="Proteomes" id="UP001209746"/>
    </source>
</evidence>
<reference evidence="10" key="1">
    <citation type="submission" date="2023-02" db="EMBL/GenBank/DDBJ databases">
        <title>Enrichment on poylsaccharides allowed isolation of novel metabolic and taxonomic groups of Haloarchaea.</title>
        <authorList>
            <person name="Sorokin D.Y."/>
            <person name="Elcheninov A.G."/>
            <person name="Khizhniak T.V."/>
            <person name="Kolganova T.V."/>
            <person name="Kublanov I.V."/>
        </authorList>
    </citation>
    <scope>NUCLEOTIDE SEQUENCE</scope>
    <source>
        <strain evidence="9 11">HArc-curdl5-1</strain>
        <strain evidence="10">HArc-curdl7</strain>
    </source>
</reference>
<dbReference type="CDD" id="cd01561">
    <property type="entry name" value="CBS_like"/>
    <property type="match status" value="1"/>
</dbReference>
<dbReference type="RefSeq" id="WP_315908517.1">
    <property type="nucleotide sequence ID" value="NZ_JAOPKC010000005.1"/>
</dbReference>
<comment type="caution">
    <text evidence="10">The sequence shown here is derived from an EMBL/GenBank/DDBJ whole genome shotgun (WGS) entry which is preliminary data.</text>
</comment>
<dbReference type="Pfam" id="PF00291">
    <property type="entry name" value="PALP"/>
    <property type="match status" value="1"/>
</dbReference>
<feature type="region of interest" description="Disordered" evidence="7">
    <location>
        <begin position="1"/>
        <end position="40"/>
    </location>
</feature>
<keyword evidence="4" id="KW-0808">Transferase</keyword>
<dbReference type="FunFam" id="3.40.50.1100:FF:000016">
    <property type="entry name" value="Cysteine synthase A"/>
    <property type="match status" value="1"/>
</dbReference>